<feature type="transmembrane region" description="Helical" evidence="1">
    <location>
        <begin position="20"/>
        <end position="38"/>
    </location>
</feature>
<evidence type="ECO:0000313" key="3">
    <source>
        <dbReference type="Proteomes" id="UP000612855"/>
    </source>
</evidence>
<name>A0A917EGQ4_9RHOB</name>
<accession>A0A917EGQ4</accession>
<keyword evidence="1" id="KW-1133">Transmembrane helix</keyword>
<gene>
    <name evidence="2" type="ORF">GCM10011360_22030</name>
</gene>
<keyword evidence="1" id="KW-0472">Membrane</keyword>
<dbReference type="EMBL" id="BMFJ01000001">
    <property type="protein sequence ID" value="GGE33789.1"/>
    <property type="molecule type" value="Genomic_DNA"/>
</dbReference>
<evidence type="ECO:0008006" key="4">
    <source>
        <dbReference type="Google" id="ProtNLM"/>
    </source>
</evidence>
<comment type="caution">
    <text evidence="2">The sequence shown here is derived from an EMBL/GenBank/DDBJ whole genome shotgun (WGS) entry which is preliminary data.</text>
</comment>
<dbReference type="RefSeq" id="WP_188477734.1">
    <property type="nucleotide sequence ID" value="NZ_BMFJ01000001.1"/>
</dbReference>
<dbReference type="AlphaFoldDB" id="A0A917EGQ4"/>
<evidence type="ECO:0000256" key="1">
    <source>
        <dbReference type="SAM" id="Phobius"/>
    </source>
</evidence>
<organism evidence="2 3">
    <name type="scientific">Primorskyibacter flagellatus</name>
    <dbReference type="NCBI Taxonomy" id="1387277"/>
    <lineage>
        <taxon>Bacteria</taxon>
        <taxon>Pseudomonadati</taxon>
        <taxon>Pseudomonadota</taxon>
        <taxon>Alphaproteobacteria</taxon>
        <taxon>Rhodobacterales</taxon>
        <taxon>Roseobacteraceae</taxon>
        <taxon>Primorskyibacter</taxon>
    </lineage>
</organism>
<evidence type="ECO:0000313" key="2">
    <source>
        <dbReference type="EMBL" id="GGE33789.1"/>
    </source>
</evidence>
<sequence length="59" mass="6412">MTKFLTRFRKNDAGAVTVDWVVLTAGVTTAIFLIFVAVKDDAVSLSGGIQDYMSSQKMP</sequence>
<keyword evidence="1" id="KW-0812">Transmembrane</keyword>
<protein>
    <recommendedName>
        <fullName evidence="4">Flp pilus assembly protein, pilin Flp</fullName>
    </recommendedName>
</protein>
<dbReference type="Proteomes" id="UP000612855">
    <property type="component" value="Unassembled WGS sequence"/>
</dbReference>
<proteinExistence type="predicted"/>
<reference evidence="3" key="1">
    <citation type="journal article" date="2019" name="Int. J. Syst. Evol. Microbiol.">
        <title>The Global Catalogue of Microorganisms (GCM) 10K type strain sequencing project: providing services to taxonomists for standard genome sequencing and annotation.</title>
        <authorList>
            <consortium name="The Broad Institute Genomics Platform"/>
            <consortium name="The Broad Institute Genome Sequencing Center for Infectious Disease"/>
            <person name="Wu L."/>
            <person name="Ma J."/>
        </authorList>
    </citation>
    <scope>NUCLEOTIDE SEQUENCE [LARGE SCALE GENOMIC DNA]</scope>
    <source>
        <strain evidence="3">CGMCC 1.12664</strain>
    </source>
</reference>
<keyword evidence="3" id="KW-1185">Reference proteome</keyword>